<dbReference type="GO" id="GO:0008270">
    <property type="term" value="F:zinc ion binding"/>
    <property type="evidence" value="ECO:0007669"/>
    <property type="project" value="UniProtKB-UniRule"/>
</dbReference>
<keyword evidence="12 24" id="KW-0378">Hydrolase</keyword>
<dbReference type="InterPro" id="IPR014782">
    <property type="entry name" value="Peptidase_M1_dom"/>
</dbReference>
<evidence type="ECO:0000256" key="2">
    <source>
        <dbReference type="ARBA" id="ARBA00004606"/>
    </source>
</evidence>
<dbReference type="CDD" id="cd09601">
    <property type="entry name" value="M1_APN-Q_like"/>
    <property type="match status" value="1"/>
</dbReference>
<comment type="subcellular location">
    <subcellularLocation>
        <location evidence="3">Cell membrane</location>
        <topology evidence="3">Lipid-anchor</topology>
        <topology evidence="3">GPI-anchor</topology>
    </subcellularLocation>
    <subcellularLocation>
        <location evidence="2">Membrane</location>
        <topology evidence="2">Single-pass type II membrane protein</topology>
    </subcellularLocation>
</comment>
<evidence type="ECO:0000256" key="1">
    <source>
        <dbReference type="ARBA" id="ARBA00000098"/>
    </source>
</evidence>
<keyword evidence="14" id="KW-0735">Signal-anchor</keyword>
<evidence type="ECO:0000256" key="19">
    <source>
        <dbReference type="ARBA" id="ARBA00023180"/>
    </source>
</evidence>
<keyword evidence="13 22" id="KW-0862">Zinc</keyword>
<dbReference type="InParanoid" id="A0A7R8URF1"/>
<dbReference type="PANTHER" id="PTHR11533:SF253">
    <property type="entry name" value="AMINOPEPTIDASE-RELATED"/>
    <property type="match status" value="1"/>
</dbReference>
<evidence type="ECO:0000256" key="22">
    <source>
        <dbReference type="PIRSR" id="PIRSR634016-3"/>
    </source>
</evidence>
<proteinExistence type="inferred from homology"/>
<dbReference type="InterPro" id="IPR045357">
    <property type="entry name" value="Aminopeptidase_N-like_N"/>
</dbReference>
<keyword evidence="15" id="KW-1133">Transmembrane helix</keyword>
<evidence type="ECO:0000259" key="27">
    <source>
        <dbReference type="Pfam" id="PF17900"/>
    </source>
</evidence>
<evidence type="ECO:0000256" key="3">
    <source>
        <dbReference type="ARBA" id="ARBA00004609"/>
    </source>
</evidence>
<comment type="similarity">
    <text evidence="4 24">Belongs to the peptidase M1 family.</text>
</comment>
<dbReference type="GO" id="GO:0043171">
    <property type="term" value="P:peptide catabolic process"/>
    <property type="evidence" value="ECO:0007669"/>
    <property type="project" value="TreeGrafter"/>
</dbReference>
<dbReference type="AlphaFoldDB" id="A0A7R8URF1"/>
<comment type="cofactor">
    <cofactor evidence="22 24">
        <name>Zn(2+)</name>
        <dbReference type="ChEBI" id="CHEBI:29105"/>
    </cofactor>
    <text evidence="22 24">Binds 1 zinc ion per subunit.</text>
</comment>
<evidence type="ECO:0000256" key="16">
    <source>
        <dbReference type="ARBA" id="ARBA00023049"/>
    </source>
</evidence>
<feature type="domain" description="Peptidase M1 membrane alanine aminopeptidase" evidence="25">
    <location>
        <begin position="280"/>
        <end position="505"/>
    </location>
</feature>
<dbReference type="GO" id="GO:0016285">
    <property type="term" value="F:alanyl aminopeptidase activity"/>
    <property type="evidence" value="ECO:0007669"/>
    <property type="project" value="UniProtKB-EC"/>
</dbReference>
<evidence type="ECO:0000256" key="23">
    <source>
        <dbReference type="PIRSR" id="PIRSR634016-4"/>
    </source>
</evidence>
<dbReference type="Pfam" id="PF01433">
    <property type="entry name" value="Peptidase_M1"/>
    <property type="match status" value="1"/>
</dbReference>
<evidence type="ECO:0000256" key="15">
    <source>
        <dbReference type="ARBA" id="ARBA00022989"/>
    </source>
</evidence>
<dbReference type="EMBL" id="LR899011">
    <property type="protein sequence ID" value="CAD7085370.1"/>
    <property type="molecule type" value="Genomic_DNA"/>
</dbReference>
<comment type="catalytic activity">
    <reaction evidence="1">
        <text>Release of an N-terminal amino acid, Xaa-|-Yaa- from a peptide, amide or arylamide. Xaa is preferably Ala, but may be most amino acids including Pro (slow action). When a terminal hydrophobic residue is followed by a prolyl residue, the two may be released as an intact Xaa-Pro dipeptide.</text>
        <dbReference type="EC" id="3.4.11.2"/>
    </reaction>
</comment>
<evidence type="ECO:0000256" key="20">
    <source>
        <dbReference type="ARBA" id="ARBA00023288"/>
    </source>
</evidence>
<feature type="domain" description="ERAP1-like C-terminal" evidence="26">
    <location>
        <begin position="591"/>
        <end position="920"/>
    </location>
</feature>
<accession>A0A7R8URF1</accession>
<keyword evidence="5 24" id="KW-0031">Aminopeptidase</keyword>
<dbReference type="FunFam" id="1.10.390.10:FF:000001">
    <property type="entry name" value="Aminopeptidase"/>
    <property type="match status" value="1"/>
</dbReference>
<evidence type="ECO:0000313" key="28">
    <source>
        <dbReference type="EMBL" id="CAD7085370.1"/>
    </source>
</evidence>
<keyword evidence="6" id="KW-1003">Cell membrane</keyword>
<dbReference type="EC" id="3.4.11.-" evidence="24"/>
<keyword evidence="11" id="KW-0732">Signal</keyword>
<dbReference type="GO" id="GO:0005737">
    <property type="term" value="C:cytoplasm"/>
    <property type="evidence" value="ECO:0007669"/>
    <property type="project" value="TreeGrafter"/>
</dbReference>
<keyword evidence="29" id="KW-1185">Reference proteome</keyword>
<evidence type="ECO:0000256" key="12">
    <source>
        <dbReference type="ARBA" id="ARBA00022801"/>
    </source>
</evidence>
<dbReference type="OrthoDB" id="510539at2759"/>
<keyword evidence="18" id="KW-1015">Disulfide bond</keyword>
<name>A0A7R8URF1_HERIL</name>
<evidence type="ECO:0000256" key="11">
    <source>
        <dbReference type="ARBA" id="ARBA00022729"/>
    </source>
</evidence>
<dbReference type="GO" id="GO:0042277">
    <property type="term" value="F:peptide binding"/>
    <property type="evidence" value="ECO:0007669"/>
    <property type="project" value="TreeGrafter"/>
</dbReference>
<evidence type="ECO:0000259" key="26">
    <source>
        <dbReference type="Pfam" id="PF11838"/>
    </source>
</evidence>
<dbReference type="GO" id="GO:0005886">
    <property type="term" value="C:plasma membrane"/>
    <property type="evidence" value="ECO:0007669"/>
    <property type="project" value="UniProtKB-SubCell"/>
</dbReference>
<protein>
    <recommendedName>
        <fullName evidence="24">Aminopeptidase</fullName>
        <ecNumber evidence="24">3.4.11.-</ecNumber>
    </recommendedName>
</protein>
<feature type="binding site" evidence="22">
    <location>
        <position position="352"/>
    </location>
    <ligand>
        <name>Zn(2+)</name>
        <dbReference type="ChEBI" id="CHEBI:29105"/>
        <note>catalytic</note>
    </ligand>
</feature>
<keyword evidence="9" id="KW-0812">Transmembrane</keyword>
<reference evidence="28 29" key="1">
    <citation type="submission" date="2020-11" db="EMBL/GenBank/DDBJ databases">
        <authorList>
            <person name="Wallbank WR R."/>
            <person name="Pardo Diaz C."/>
            <person name="Kozak K."/>
            <person name="Martin S."/>
            <person name="Jiggins C."/>
            <person name="Moest M."/>
            <person name="Warren A I."/>
            <person name="Generalovic N T."/>
            <person name="Byers J.R.P. K."/>
            <person name="Montejo-Kovacevich G."/>
            <person name="Yen C E."/>
        </authorList>
    </citation>
    <scope>NUCLEOTIDE SEQUENCE [LARGE SCALE GENOMIC DNA]</scope>
</reference>
<evidence type="ECO:0000256" key="4">
    <source>
        <dbReference type="ARBA" id="ARBA00010136"/>
    </source>
</evidence>
<keyword evidence="19" id="KW-0325">Glycoprotein</keyword>
<evidence type="ECO:0000256" key="8">
    <source>
        <dbReference type="ARBA" id="ARBA00022670"/>
    </source>
</evidence>
<evidence type="ECO:0000256" key="24">
    <source>
        <dbReference type="RuleBase" id="RU364040"/>
    </source>
</evidence>
<organism evidence="28 29">
    <name type="scientific">Hermetia illucens</name>
    <name type="common">Black soldier fly</name>
    <dbReference type="NCBI Taxonomy" id="343691"/>
    <lineage>
        <taxon>Eukaryota</taxon>
        <taxon>Metazoa</taxon>
        <taxon>Ecdysozoa</taxon>
        <taxon>Arthropoda</taxon>
        <taxon>Hexapoda</taxon>
        <taxon>Insecta</taxon>
        <taxon>Pterygota</taxon>
        <taxon>Neoptera</taxon>
        <taxon>Endopterygota</taxon>
        <taxon>Diptera</taxon>
        <taxon>Brachycera</taxon>
        <taxon>Stratiomyomorpha</taxon>
        <taxon>Stratiomyidae</taxon>
        <taxon>Hermetiinae</taxon>
        <taxon>Hermetia</taxon>
    </lineage>
</organism>
<dbReference type="InterPro" id="IPR034016">
    <property type="entry name" value="M1_APN-typ"/>
</dbReference>
<dbReference type="GO" id="GO:0006508">
    <property type="term" value="P:proteolysis"/>
    <property type="evidence" value="ECO:0007669"/>
    <property type="project" value="UniProtKB-KW"/>
</dbReference>
<dbReference type="Gene3D" id="2.60.40.1910">
    <property type="match status" value="1"/>
</dbReference>
<dbReference type="PANTHER" id="PTHR11533">
    <property type="entry name" value="PROTEASE M1 ZINC METALLOPROTEASE"/>
    <property type="match status" value="1"/>
</dbReference>
<evidence type="ECO:0000256" key="14">
    <source>
        <dbReference type="ARBA" id="ARBA00022968"/>
    </source>
</evidence>
<dbReference type="PRINTS" id="PR00756">
    <property type="entry name" value="ALADIPTASE"/>
</dbReference>
<evidence type="ECO:0000256" key="21">
    <source>
        <dbReference type="PIRSR" id="PIRSR634016-1"/>
    </source>
</evidence>
<evidence type="ECO:0000256" key="18">
    <source>
        <dbReference type="ARBA" id="ARBA00023157"/>
    </source>
</evidence>
<keyword evidence="10 22" id="KW-0479">Metal-binding</keyword>
<evidence type="ECO:0000256" key="9">
    <source>
        <dbReference type="ARBA" id="ARBA00022692"/>
    </source>
</evidence>
<dbReference type="Gene3D" id="2.60.40.1730">
    <property type="entry name" value="tricorn interacting facor f3 domain"/>
    <property type="match status" value="1"/>
</dbReference>
<feature type="site" description="Transition state stabilizer" evidence="23">
    <location>
        <position position="438"/>
    </location>
</feature>
<dbReference type="Gene3D" id="1.10.390.10">
    <property type="entry name" value="Neutral Protease Domain 2"/>
    <property type="match status" value="1"/>
</dbReference>
<dbReference type="FunFam" id="1.25.50.20:FF:000001">
    <property type="entry name" value="Aminopeptidase"/>
    <property type="match status" value="1"/>
</dbReference>
<dbReference type="SUPFAM" id="SSF63737">
    <property type="entry name" value="Leukotriene A4 hydrolase N-terminal domain"/>
    <property type="match status" value="1"/>
</dbReference>
<evidence type="ECO:0000256" key="6">
    <source>
        <dbReference type="ARBA" id="ARBA00022475"/>
    </source>
</evidence>
<feature type="domain" description="Aminopeptidase N-like N-terminal" evidence="27">
    <location>
        <begin position="46"/>
        <end position="243"/>
    </location>
</feature>
<gene>
    <name evidence="28" type="ORF">HERILL_LOCUS8218</name>
</gene>
<evidence type="ECO:0000256" key="17">
    <source>
        <dbReference type="ARBA" id="ARBA00023136"/>
    </source>
</evidence>
<dbReference type="GO" id="GO:0098552">
    <property type="term" value="C:side of membrane"/>
    <property type="evidence" value="ECO:0007669"/>
    <property type="project" value="UniProtKB-KW"/>
</dbReference>
<keyword evidence="20" id="KW-0449">Lipoprotein</keyword>
<evidence type="ECO:0000256" key="10">
    <source>
        <dbReference type="ARBA" id="ARBA00022723"/>
    </source>
</evidence>
<evidence type="ECO:0000259" key="25">
    <source>
        <dbReference type="Pfam" id="PF01433"/>
    </source>
</evidence>
<dbReference type="InterPro" id="IPR050344">
    <property type="entry name" value="Peptidase_M1_aminopeptidases"/>
</dbReference>
<dbReference type="SUPFAM" id="SSF55486">
    <property type="entry name" value="Metalloproteases ('zincins'), catalytic domain"/>
    <property type="match status" value="1"/>
</dbReference>
<sequence length="941" mass="108986">MTMSSHVSSVNRSRITVMLRLTIAIALFTLVSSKGTPKYRLPVNIQPKHYKLQVLTHIDDDRGFEFSGKVFITLKAIEKSRNVTLHSKDLEIDDKNIIINTIDNVKSDGPFKVDKTEVNERHDYYIMHLSNSLQVNQEYILEIPFSGELNKNLYGYYRSSYLNKKTGRKEWLAVTQFEPTHARMAFPCFDEPELKATFQIIIGHEKKYRAISNMPLKSSTPVDGLDDWVWDEFEESVPMSTYLVAYTVNNFGYKESKLTSKTGVVFRTWARRDALTQVEYAKEIGPKVLKFYEDYFSLPFPLPKMDQIAIPDFSAGAMENWGLVTYRETALLYEKNVSTAHSKQRVASVISHELAHQWFGNLVTMKWWTDLWLNEGFATYVASLGVEYLHPEWDSYTEETLDNILRVFKVDALKSSHPVSVEIGEASEISQIFDAISYDKGSCILRMMHLFLGEETFRKGITNYLMKHTYKNAMQDDLWDGITEVAHNLRTIPETFTVKEIMDSWTLQTGYPVITITREYTTGNATITQTRYLQDSYASRNANGDCWWVPLSFTRQSECNFNDTHAKEWLTCKNNKVTPITIKTLASEDEWVIFNIQLSGLYKIKYDERNWDLLIDTLMSREFTKISTMNRAQLIDDALGLAWTGDQDYNIAMRLIEYLAMEREYLPWKAALTNLASVNRMLRTTPDYENFRLYMKKILSPIYSALGGLGPNDKTSERLSAVKHKLLIASWACQFDVEDCVPKSQEYFKEWEKIDNPDKNNPVPLDLRSVVYCTAIKYGSDSEWQFLWQRYINSNVASEKQIILAALGCSREIWILLRYLEWSFSETNGIRKQDSFIAFGSVARAESGFLLARDFLYEHIQSIHDYLAPDTSKLSRIISPLADQMNTEHDFDDMKKFIEQNKPLFEKASEGIKRSLETIEINSQWKARNKNILPQKLAKFL</sequence>
<feature type="binding site" evidence="22">
    <location>
        <position position="356"/>
    </location>
    <ligand>
        <name>Zn(2+)</name>
        <dbReference type="ChEBI" id="CHEBI:29105"/>
        <note>catalytic</note>
    </ligand>
</feature>
<dbReference type="Proteomes" id="UP000594454">
    <property type="component" value="Chromosome 3"/>
</dbReference>
<dbReference type="InterPro" id="IPR001930">
    <property type="entry name" value="Peptidase_M1"/>
</dbReference>
<dbReference type="InterPro" id="IPR024571">
    <property type="entry name" value="ERAP1-like_C_dom"/>
</dbReference>
<dbReference type="Pfam" id="PF17900">
    <property type="entry name" value="Peptidase_M1_N"/>
    <property type="match status" value="1"/>
</dbReference>
<feature type="active site" description="Proton acceptor" evidence="21">
    <location>
        <position position="353"/>
    </location>
</feature>
<feature type="binding site" evidence="22">
    <location>
        <position position="375"/>
    </location>
    <ligand>
        <name>Zn(2+)</name>
        <dbReference type="ChEBI" id="CHEBI:29105"/>
        <note>catalytic</note>
    </ligand>
</feature>
<dbReference type="FunFam" id="2.60.40.1730:FF:000012">
    <property type="entry name" value="Aminopeptidase N"/>
    <property type="match status" value="1"/>
</dbReference>
<keyword evidence="7" id="KW-0336">GPI-anchor</keyword>
<dbReference type="FunCoup" id="A0A7R8URF1">
    <property type="interactions" value="101"/>
</dbReference>
<keyword evidence="8 24" id="KW-0645">Protease</keyword>
<dbReference type="InterPro" id="IPR027268">
    <property type="entry name" value="Peptidase_M4/M1_CTD_sf"/>
</dbReference>
<keyword evidence="17" id="KW-0472">Membrane</keyword>
<dbReference type="Pfam" id="PF11838">
    <property type="entry name" value="ERAP1_C"/>
    <property type="match status" value="1"/>
</dbReference>
<dbReference type="FunFam" id="2.60.40.1910:FF:000008">
    <property type="entry name" value="Aminopeptidase"/>
    <property type="match status" value="1"/>
</dbReference>
<dbReference type="GO" id="GO:0070006">
    <property type="term" value="F:metalloaminopeptidase activity"/>
    <property type="evidence" value="ECO:0007669"/>
    <property type="project" value="TreeGrafter"/>
</dbReference>
<evidence type="ECO:0000256" key="5">
    <source>
        <dbReference type="ARBA" id="ARBA00022438"/>
    </source>
</evidence>
<dbReference type="GO" id="GO:0005615">
    <property type="term" value="C:extracellular space"/>
    <property type="evidence" value="ECO:0007669"/>
    <property type="project" value="TreeGrafter"/>
</dbReference>
<evidence type="ECO:0000256" key="13">
    <source>
        <dbReference type="ARBA" id="ARBA00022833"/>
    </source>
</evidence>
<evidence type="ECO:0000256" key="7">
    <source>
        <dbReference type="ARBA" id="ARBA00022622"/>
    </source>
</evidence>
<evidence type="ECO:0000313" key="29">
    <source>
        <dbReference type="Proteomes" id="UP000594454"/>
    </source>
</evidence>
<dbReference type="Gene3D" id="1.25.50.20">
    <property type="match status" value="1"/>
</dbReference>
<keyword evidence="16 24" id="KW-0482">Metalloprotease</keyword>
<dbReference type="InterPro" id="IPR042097">
    <property type="entry name" value="Aminopeptidase_N-like_N_sf"/>
</dbReference>